<reference evidence="2 3" key="1">
    <citation type="submission" date="2024-06" db="EMBL/GenBank/DDBJ databases">
        <title>Sorghum-associated microbial communities from plants grown in Nebraska, USA.</title>
        <authorList>
            <person name="Schachtman D."/>
        </authorList>
    </citation>
    <scope>NUCLEOTIDE SEQUENCE [LARGE SCALE GENOMIC DNA]</scope>
    <source>
        <strain evidence="2 3">3552</strain>
    </source>
</reference>
<feature type="transmembrane region" description="Helical" evidence="1">
    <location>
        <begin position="20"/>
        <end position="37"/>
    </location>
</feature>
<evidence type="ECO:0008006" key="4">
    <source>
        <dbReference type="Google" id="ProtNLM"/>
    </source>
</evidence>
<keyword evidence="1" id="KW-0812">Transmembrane</keyword>
<gene>
    <name evidence="2" type="ORF">ABIE37_003018</name>
</gene>
<sequence length="52" mass="5517">MAPILRTTVNQVTASDTGTMGVYALGVLPFVAALLMFGTKRFSNKADELLGK</sequence>
<keyword evidence="3" id="KW-1185">Reference proteome</keyword>
<organism evidence="2 3">
    <name type="scientific">Arthrobacter bambusae</name>
    <dbReference type="NCBI Taxonomy" id="1338426"/>
    <lineage>
        <taxon>Bacteria</taxon>
        <taxon>Bacillati</taxon>
        <taxon>Actinomycetota</taxon>
        <taxon>Actinomycetes</taxon>
        <taxon>Micrococcales</taxon>
        <taxon>Micrococcaceae</taxon>
        <taxon>Arthrobacter</taxon>
    </lineage>
</organism>
<comment type="caution">
    <text evidence="2">The sequence shown here is derived from an EMBL/GenBank/DDBJ whole genome shotgun (WGS) entry which is preliminary data.</text>
</comment>
<keyword evidence="1" id="KW-0472">Membrane</keyword>
<dbReference type="EMBL" id="JBEPSN010000008">
    <property type="protein sequence ID" value="MET4541223.1"/>
    <property type="molecule type" value="Genomic_DNA"/>
</dbReference>
<accession>A0ABV2P8X0</accession>
<evidence type="ECO:0000313" key="3">
    <source>
        <dbReference type="Proteomes" id="UP001549307"/>
    </source>
</evidence>
<keyword evidence="1" id="KW-1133">Transmembrane helix</keyword>
<protein>
    <recommendedName>
        <fullName evidence="4">MFS transporter</fullName>
    </recommendedName>
</protein>
<proteinExistence type="predicted"/>
<name>A0ABV2P8X0_9MICC</name>
<evidence type="ECO:0000313" key="2">
    <source>
        <dbReference type="EMBL" id="MET4541223.1"/>
    </source>
</evidence>
<dbReference type="Proteomes" id="UP001549307">
    <property type="component" value="Unassembled WGS sequence"/>
</dbReference>
<evidence type="ECO:0000256" key="1">
    <source>
        <dbReference type="SAM" id="Phobius"/>
    </source>
</evidence>